<dbReference type="Pfam" id="PF00144">
    <property type="entry name" value="Beta-lactamase"/>
    <property type="match status" value="1"/>
</dbReference>
<gene>
    <name evidence="4" type="ORF">NM961_14550</name>
</gene>
<dbReference type="Proteomes" id="UP001165498">
    <property type="component" value="Unassembled WGS sequence"/>
</dbReference>
<organism evidence="4 5">
    <name type="scientific">Tahibacter harae</name>
    <dbReference type="NCBI Taxonomy" id="2963937"/>
    <lineage>
        <taxon>Bacteria</taxon>
        <taxon>Pseudomonadati</taxon>
        <taxon>Pseudomonadota</taxon>
        <taxon>Gammaproteobacteria</taxon>
        <taxon>Lysobacterales</taxon>
        <taxon>Rhodanobacteraceae</taxon>
        <taxon>Tahibacter</taxon>
    </lineage>
</organism>
<dbReference type="EMBL" id="JANFQO010000013">
    <property type="protein sequence ID" value="MCQ4165938.1"/>
    <property type="molecule type" value="Genomic_DNA"/>
</dbReference>
<dbReference type="SUPFAM" id="SSF56601">
    <property type="entry name" value="beta-lactamase/transpeptidase-like"/>
    <property type="match status" value="1"/>
</dbReference>
<proteinExistence type="predicted"/>
<keyword evidence="5" id="KW-1185">Reference proteome</keyword>
<dbReference type="InterPro" id="IPR050789">
    <property type="entry name" value="Diverse_Enzym_Activities"/>
</dbReference>
<feature type="domain" description="Beta-lactamase-related" evidence="3">
    <location>
        <begin position="37"/>
        <end position="343"/>
    </location>
</feature>
<comment type="caution">
    <text evidence="4">The sequence shown here is derived from an EMBL/GenBank/DDBJ whole genome shotgun (WGS) entry which is preliminary data.</text>
</comment>
<evidence type="ECO:0000259" key="3">
    <source>
        <dbReference type="Pfam" id="PF00144"/>
    </source>
</evidence>
<evidence type="ECO:0000256" key="2">
    <source>
        <dbReference type="SAM" id="SignalP"/>
    </source>
</evidence>
<sequence>MRRIARGFVLLISLFGGAALAQDPLPAVREKLRVEFAGLAGSRKVPGLSVALVVDGQVRWIESFGHADRASRRALGNDTRHALGDLSKPFIAALALQLAAAGKLEPQAPVTRYLPDLQIAGGEMQAVSLDRLLSHHAGLPPNQLAGMYREAGQPAPARSPPAEALYFTQPPGTSYAYSNIGMELAAQALAAAGGAGYAQLLQDRVLTPLGLDGAGFVPREDDARGHRKGRPVAPLLAREQAALGLRASIADLARFAANLTAAEPAVDLAALFRTYNGDSVLDLDYRNGLAFSLFADQRNEVGTVARLVSEFPGFRGRLDVALRQRVAVIVLANGDEAGEAVNESTDRLLDAWLQAAHGIAPRQRNATLPEVGEWPGAAQRDSPARYYSSAAGLIALTPDGEDLDVRVLGLRLRAERRADGWYRLHLRLLGLPLDLGPLRRILVAPAVLAERRVLMLWSARRRFLIGTAWQPPALDASFQALAGSYKLLNPDRLSGELGIAGMRLELQDGVLCATYPLDMPLLEARVPLQPEGPDILRVPGLGWATGERLRVERGGGRVRLHYSGYVFEHE</sequence>
<accession>A0ABT1QUG8</accession>
<dbReference type="PANTHER" id="PTHR43283:SF11">
    <property type="entry name" value="BETA-LACTAMASE-RELATED DOMAIN-CONTAINING PROTEIN"/>
    <property type="match status" value="1"/>
</dbReference>
<protein>
    <submittedName>
        <fullName evidence="4">Beta-lactamase family protein</fullName>
    </submittedName>
</protein>
<keyword evidence="2" id="KW-0732">Signal</keyword>
<feature type="chain" id="PRO_5047254302" evidence="2">
    <location>
        <begin position="22"/>
        <end position="570"/>
    </location>
</feature>
<dbReference type="InterPro" id="IPR001466">
    <property type="entry name" value="Beta-lactam-related"/>
</dbReference>
<evidence type="ECO:0000256" key="1">
    <source>
        <dbReference type="ARBA" id="ARBA00022801"/>
    </source>
</evidence>
<evidence type="ECO:0000313" key="4">
    <source>
        <dbReference type="EMBL" id="MCQ4165938.1"/>
    </source>
</evidence>
<dbReference type="RefSeq" id="WP_255915127.1">
    <property type="nucleotide sequence ID" value="NZ_JANFQO010000013.1"/>
</dbReference>
<dbReference type="PANTHER" id="PTHR43283">
    <property type="entry name" value="BETA-LACTAMASE-RELATED"/>
    <property type="match status" value="1"/>
</dbReference>
<reference evidence="4" key="1">
    <citation type="submission" date="2022-07" db="EMBL/GenBank/DDBJ databases">
        <title>Tahibacter sp., a new gammaproteobacterium isolated from the silt sample collected at pig farm.</title>
        <authorList>
            <person name="Chen H."/>
        </authorList>
    </citation>
    <scope>NUCLEOTIDE SEQUENCE</scope>
    <source>
        <strain evidence="4">P2K</strain>
    </source>
</reference>
<feature type="signal peptide" evidence="2">
    <location>
        <begin position="1"/>
        <end position="21"/>
    </location>
</feature>
<dbReference type="InterPro" id="IPR012338">
    <property type="entry name" value="Beta-lactam/transpept-like"/>
</dbReference>
<dbReference type="Gene3D" id="3.40.710.10">
    <property type="entry name" value="DD-peptidase/beta-lactamase superfamily"/>
    <property type="match status" value="1"/>
</dbReference>
<keyword evidence="1" id="KW-0378">Hydrolase</keyword>
<name>A0ABT1QUG8_9GAMM</name>
<evidence type="ECO:0000313" key="5">
    <source>
        <dbReference type="Proteomes" id="UP001165498"/>
    </source>
</evidence>